<evidence type="ECO:0008006" key="4">
    <source>
        <dbReference type="Google" id="ProtNLM"/>
    </source>
</evidence>
<dbReference type="OrthoDB" id="4727912at2"/>
<feature type="transmembrane region" description="Helical" evidence="1">
    <location>
        <begin position="71"/>
        <end position="92"/>
    </location>
</feature>
<protein>
    <recommendedName>
        <fullName evidence="4">DUF2628 domain-containing protein</fullName>
    </recommendedName>
</protein>
<dbReference type="Pfam" id="PF10947">
    <property type="entry name" value="DUF2628"/>
    <property type="match status" value="1"/>
</dbReference>
<organism evidence="2 3">
    <name type="scientific">Citrobacter amalonaticus</name>
    <dbReference type="NCBI Taxonomy" id="35703"/>
    <lineage>
        <taxon>Bacteria</taxon>
        <taxon>Pseudomonadati</taxon>
        <taxon>Pseudomonadota</taxon>
        <taxon>Gammaproteobacteria</taxon>
        <taxon>Enterobacterales</taxon>
        <taxon>Enterobacteriaceae</taxon>
        <taxon>Citrobacter</taxon>
    </lineage>
</organism>
<evidence type="ECO:0000313" key="2">
    <source>
        <dbReference type="EMBL" id="POU63963.1"/>
    </source>
</evidence>
<name>A0A2S4RV39_CITAM</name>
<accession>A0A2S4RV39</accession>
<keyword evidence="1" id="KW-1133">Transmembrane helix</keyword>
<dbReference type="RefSeq" id="WP_103778523.1">
    <property type="nucleotide sequence ID" value="NZ_PQLX01000006.1"/>
</dbReference>
<dbReference type="Proteomes" id="UP000237003">
    <property type="component" value="Unassembled WGS sequence"/>
</dbReference>
<dbReference type="InterPro" id="IPR024399">
    <property type="entry name" value="DUF2628"/>
</dbReference>
<reference evidence="2 3" key="1">
    <citation type="submission" date="2018-01" db="EMBL/GenBank/DDBJ databases">
        <title>Complete genome sequences of 14 Citrobacter spp. isolated from plant in Canada.</title>
        <authorList>
            <person name="Bhandare S.G."/>
            <person name="Colavecchio A."/>
            <person name="Jeukens J."/>
            <person name="Emond-Rheault J.-G."/>
            <person name="Freschi L."/>
            <person name="Hamel J."/>
            <person name="Kukavica-Ibrulj I."/>
            <person name="Levesque R."/>
            <person name="Goodridge L."/>
        </authorList>
    </citation>
    <scope>NUCLEOTIDE SEQUENCE [LARGE SCALE GENOMIC DNA]</scope>
    <source>
        <strain evidence="2 3">S1285</strain>
    </source>
</reference>
<sequence>MNKDTKQAPQKWLDRFSLFEKYGSPSSPEYQNALYSVGFTERTRYSYNFLAFLFGIVYFCALGLWRKTLSLFGILLGLSYMYSSIASHAYYLKINLICKWLRNTGNYLTLHFWI</sequence>
<evidence type="ECO:0000313" key="3">
    <source>
        <dbReference type="Proteomes" id="UP000237003"/>
    </source>
</evidence>
<dbReference type="EMBL" id="PQLX01000006">
    <property type="protein sequence ID" value="POU63963.1"/>
    <property type="molecule type" value="Genomic_DNA"/>
</dbReference>
<dbReference type="AlphaFoldDB" id="A0A2S4RV39"/>
<feature type="transmembrane region" description="Helical" evidence="1">
    <location>
        <begin position="45"/>
        <end position="65"/>
    </location>
</feature>
<keyword evidence="1" id="KW-0472">Membrane</keyword>
<gene>
    <name evidence="2" type="ORF">C3430_17365</name>
</gene>
<comment type="caution">
    <text evidence="2">The sequence shown here is derived from an EMBL/GenBank/DDBJ whole genome shotgun (WGS) entry which is preliminary data.</text>
</comment>
<proteinExistence type="predicted"/>
<evidence type="ECO:0000256" key="1">
    <source>
        <dbReference type="SAM" id="Phobius"/>
    </source>
</evidence>
<keyword evidence="1" id="KW-0812">Transmembrane</keyword>